<keyword evidence="1" id="KW-1133">Transmembrane helix</keyword>
<gene>
    <name evidence="2" type="ORF">MPLG2_0670</name>
</gene>
<accession>A0A2N9JE95</accession>
<keyword evidence="3" id="KW-1185">Reference proteome</keyword>
<keyword evidence="1" id="KW-0472">Membrane</keyword>
<keyword evidence="1" id="KW-0812">Transmembrane</keyword>
<dbReference type="Proteomes" id="UP000238164">
    <property type="component" value="Chromosome 1"/>
</dbReference>
<name>A0A2N9JE95_9ACTN</name>
<feature type="transmembrane region" description="Helical" evidence="1">
    <location>
        <begin position="65"/>
        <end position="85"/>
    </location>
</feature>
<evidence type="ECO:0000313" key="2">
    <source>
        <dbReference type="EMBL" id="SPD85706.1"/>
    </source>
</evidence>
<dbReference type="OrthoDB" id="4228364at2"/>
<proteinExistence type="predicted"/>
<dbReference type="AlphaFoldDB" id="A0A2N9JE95"/>
<protein>
    <recommendedName>
        <fullName evidence="4">Ryanodine receptor Ryr domain-containing protein</fullName>
    </recommendedName>
</protein>
<evidence type="ECO:0000313" key="3">
    <source>
        <dbReference type="Proteomes" id="UP000238164"/>
    </source>
</evidence>
<reference evidence="2 3" key="1">
    <citation type="submission" date="2018-02" db="EMBL/GenBank/DDBJ databases">
        <authorList>
            <person name="Cohen D.B."/>
            <person name="Kent A.D."/>
        </authorList>
    </citation>
    <scope>NUCLEOTIDE SEQUENCE [LARGE SCALE GENOMIC DNA]</scope>
    <source>
        <strain evidence="2">1</strain>
    </source>
</reference>
<organism evidence="2 3">
    <name type="scientific">Micropruina glycogenica</name>
    <dbReference type="NCBI Taxonomy" id="75385"/>
    <lineage>
        <taxon>Bacteria</taxon>
        <taxon>Bacillati</taxon>
        <taxon>Actinomycetota</taxon>
        <taxon>Actinomycetes</taxon>
        <taxon>Propionibacteriales</taxon>
        <taxon>Nocardioidaceae</taxon>
        <taxon>Micropruina</taxon>
    </lineage>
</organism>
<evidence type="ECO:0000256" key="1">
    <source>
        <dbReference type="SAM" id="Phobius"/>
    </source>
</evidence>
<sequence length="767" mass="82626">MSGLWGNQRRRRLFTSPARRRRSVPEWAWIPFAALATVLGLLAALRALGVDGPAFYRWLTDPRQPLVPALFLGSIVAAAALYGRARSAAGRVIGVLSVSSFAIGALVLGMASYINCAPDGPPFFEPLIWVLSGNGAAPWGAGPGCPTEAPLAAHLARLCALWGALAGVLGVVAAMLRRQIDRWLALLARRSVVVLGQSAEAAGVLRALAVNLAPGTSLLVIDSAKDEGFVAGARALGARVLAADTVDTATLVRLVSRRGRIAAESVQIIEDRVPEALATFTRVAKALDAAQPNEGLITRVLVRIDDPWAAENWRRSMVGPERAWLADALSATEQTARAVVARIDLIGARRLVLAGEGDLAAAVLAEVAQCERERRVLQTTTAQPLQVTLVGEHAADLAKEHTAQQARFGNDKGIEFVQVIAEPATDSVLIAAGSGELTTLLVIAEAAPALNRPTRIAGRVPDVTIMAVDPGSTELPEQPLLGRLTSFGVGLQTGDEVPEDHWTRMARLLHNAYLAQLGDGVGARPSSRPWPDLPVFYRDSNLRQVHTLFSGVVQVGRTWAADGAGEPLSPAEIDFLSRREHDSWRRFYLANGWRQAPARDDTRLLHDWLVDWDALPPPARARTSAGVRRALALLDVAGYRSQKITALVPHRRRGEVLATQLDHEWTWQTETGATMRARPGDWQVTDPETGRQWSADPAAFHAGHEPVGAGRYRRTGFVLARPAHLGEQVNTMEGPAVAEAGEWLVEGDLQERWLVPGARFTAAYEAV</sequence>
<dbReference type="Gene3D" id="6.20.350.10">
    <property type="match status" value="1"/>
</dbReference>
<feature type="transmembrane region" description="Helical" evidence="1">
    <location>
        <begin position="92"/>
        <end position="114"/>
    </location>
</feature>
<dbReference type="EMBL" id="LT985188">
    <property type="protein sequence ID" value="SPD85706.1"/>
    <property type="molecule type" value="Genomic_DNA"/>
</dbReference>
<dbReference type="RefSeq" id="WP_105184879.1">
    <property type="nucleotide sequence ID" value="NZ_BAAAGO010000042.1"/>
</dbReference>
<evidence type="ECO:0008006" key="4">
    <source>
        <dbReference type="Google" id="ProtNLM"/>
    </source>
</evidence>
<dbReference type="KEGG" id="mgg:MPLG2_0670"/>